<dbReference type="Proteomes" id="UP001235939">
    <property type="component" value="Chromosome 12"/>
</dbReference>
<dbReference type="CDD" id="cd00090">
    <property type="entry name" value="HTH_ARSR"/>
    <property type="match status" value="1"/>
</dbReference>
<dbReference type="PANTHER" id="PTHR46060:SF2">
    <property type="entry name" value="HISTONE-LYSINE N-METHYLTRANSFERASE SETMAR"/>
    <property type="match status" value="1"/>
</dbReference>
<dbReference type="Gene3D" id="1.10.10.1450">
    <property type="match status" value="1"/>
</dbReference>
<proteinExistence type="predicted"/>
<dbReference type="SUPFAM" id="SSF46785">
    <property type="entry name" value="Winged helix' DNA-binding domain"/>
    <property type="match status" value="1"/>
</dbReference>
<dbReference type="InterPro" id="IPR052709">
    <property type="entry name" value="Transposase-MT_Hybrid"/>
</dbReference>
<dbReference type="InterPro" id="IPR011991">
    <property type="entry name" value="ArsR-like_HTH"/>
</dbReference>
<evidence type="ECO:0000313" key="1">
    <source>
        <dbReference type="EMBL" id="UYV75342.1"/>
    </source>
</evidence>
<organism evidence="1 2">
    <name type="scientific">Cordylochernes scorpioides</name>
    <dbReference type="NCBI Taxonomy" id="51811"/>
    <lineage>
        <taxon>Eukaryota</taxon>
        <taxon>Metazoa</taxon>
        <taxon>Ecdysozoa</taxon>
        <taxon>Arthropoda</taxon>
        <taxon>Chelicerata</taxon>
        <taxon>Arachnida</taxon>
        <taxon>Pseudoscorpiones</taxon>
        <taxon>Cheliferoidea</taxon>
        <taxon>Chernetidae</taxon>
        <taxon>Cordylochernes</taxon>
    </lineage>
</organism>
<dbReference type="Gene3D" id="1.10.10.10">
    <property type="entry name" value="Winged helix-like DNA-binding domain superfamily/Winged helix DNA-binding domain"/>
    <property type="match status" value="1"/>
</dbReference>
<sequence>MDEFHISLIWTKNLTVFGFQRPHTSCKTVSTIIKLGFEVLEHPAYSPDLAPSDYFLFGLLKKELKASYLTQMKMSRKWCKIFFHTLPKSAYKEGIYKLPERWRRCIESQVYHDHALADRTCQKWFARFKSSNFDLEDEERSGALLKFEEARLNDDPTQTQKELAKELGVTQPAILLRLKEIGIIRRVGNWVPYELKPRGVECRFSREKLLQRPKKKNKRKGFLHQIVTDDEKWVHYDYPKRWATYGYPGRAS</sequence>
<evidence type="ECO:0008006" key="3">
    <source>
        <dbReference type="Google" id="ProtNLM"/>
    </source>
</evidence>
<gene>
    <name evidence="1" type="ORF">LAZ67_12003585</name>
</gene>
<accession>A0ABY6L2H7</accession>
<dbReference type="InterPro" id="IPR036390">
    <property type="entry name" value="WH_DNA-bd_sf"/>
</dbReference>
<dbReference type="InterPro" id="IPR036397">
    <property type="entry name" value="RNaseH_sf"/>
</dbReference>
<dbReference type="Gene3D" id="3.30.420.10">
    <property type="entry name" value="Ribonuclease H-like superfamily/Ribonuclease H"/>
    <property type="match status" value="1"/>
</dbReference>
<reference evidence="1 2" key="1">
    <citation type="submission" date="2022-01" db="EMBL/GenBank/DDBJ databases">
        <title>A chromosomal length assembly of Cordylochernes scorpioides.</title>
        <authorList>
            <person name="Zeh D."/>
            <person name="Zeh J."/>
        </authorList>
    </citation>
    <scope>NUCLEOTIDE SEQUENCE [LARGE SCALE GENOMIC DNA]</scope>
    <source>
        <strain evidence="1">IN4F17</strain>
        <tissue evidence="1">Whole Body</tissue>
    </source>
</reference>
<keyword evidence="2" id="KW-1185">Reference proteome</keyword>
<dbReference type="InterPro" id="IPR036388">
    <property type="entry name" value="WH-like_DNA-bd_sf"/>
</dbReference>
<protein>
    <recommendedName>
        <fullName evidence="3">Transposase</fullName>
    </recommendedName>
</protein>
<evidence type="ECO:0000313" key="2">
    <source>
        <dbReference type="Proteomes" id="UP001235939"/>
    </source>
</evidence>
<name>A0ABY6L2H7_9ARAC</name>
<dbReference type="EMBL" id="CP092874">
    <property type="protein sequence ID" value="UYV75342.1"/>
    <property type="molecule type" value="Genomic_DNA"/>
</dbReference>
<dbReference type="PANTHER" id="PTHR46060">
    <property type="entry name" value="MARINER MOS1 TRANSPOSASE-LIKE PROTEIN"/>
    <property type="match status" value="1"/>
</dbReference>